<evidence type="ECO:0000313" key="1">
    <source>
        <dbReference type="Proteomes" id="UP000095286"/>
    </source>
</evidence>
<protein>
    <submittedName>
        <fullName evidence="2">Carboxypeptidase</fullName>
    </submittedName>
</protein>
<evidence type="ECO:0000313" key="2">
    <source>
        <dbReference type="WBParaSite" id="RSKR_0000333000.1"/>
    </source>
</evidence>
<proteinExistence type="predicted"/>
<reference evidence="2" key="1">
    <citation type="submission" date="2016-11" db="UniProtKB">
        <authorList>
            <consortium name="WormBaseParasite"/>
        </authorList>
    </citation>
    <scope>IDENTIFICATION</scope>
    <source>
        <strain evidence="2">KR3021</strain>
    </source>
</reference>
<sequence length="452" mass="51179">MVIGSPFFVLSCFFIAVATFKSSDYVDTLSGRIKYSEDWSYTDIREDCHSFWWLFAKDENKDENRPLILWLQGGPGASSSGFGNMEEIGPKSLDGSDRNYTWLQVADLVFVDNPVGAGFSYVDKDSAYSTNLNMIANDLLTWAIDFFSKQHPEYQNRPFYIFSESYGGKMTAEFARFLFNAKRMGKINVNFAGVGLGDSWISAMDFVNTWPDYLRALSFLDGKDYQQLKGQAQICDKLVKNNKWDQATDCWGDMENLVGNVTNDVSWYNILKRDSTDDWSILVSKPAQTPKEHLYNHYVQPLQADALADFMNVKARKKFGIIPNKVQFGGQSGNVFDKQSGDFMKPNYYTVDYLLQSNVPVSVYNGQLDLICDTLGVNQWMSKMLWNGLGAFDQTTKVPFYVKGSSQTAGFKKAHKNLSLYYIMRAGHMMAYDSPYAVLKMVSDIIGATVPL</sequence>
<dbReference type="Proteomes" id="UP000095286">
    <property type="component" value="Unplaced"/>
</dbReference>
<dbReference type="WBParaSite" id="RSKR_0000333000.1">
    <property type="protein sequence ID" value="RSKR_0000333000.1"/>
    <property type="gene ID" value="RSKR_0000333000"/>
</dbReference>
<organism evidence="1 2">
    <name type="scientific">Rhabditophanes sp. KR3021</name>
    <dbReference type="NCBI Taxonomy" id="114890"/>
    <lineage>
        <taxon>Eukaryota</taxon>
        <taxon>Metazoa</taxon>
        <taxon>Ecdysozoa</taxon>
        <taxon>Nematoda</taxon>
        <taxon>Chromadorea</taxon>
        <taxon>Rhabditida</taxon>
        <taxon>Tylenchina</taxon>
        <taxon>Panagrolaimomorpha</taxon>
        <taxon>Strongyloidoidea</taxon>
        <taxon>Alloionematidae</taxon>
        <taxon>Rhabditophanes</taxon>
    </lineage>
</organism>
<name>A0AC35TQF7_9BILA</name>
<accession>A0AC35TQF7</accession>